<dbReference type="EMBL" id="CAJPVJ010030106">
    <property type="protein sequence ID" value="CAG2180096.1"/>
    <property type="molecule type" value="Genomic_DNA"/>
</dbReference>
<evidence type="ECO:0000256" key="2">
    <source>
        <dbReference type="ARBA" id="ARBA00005778"/>
    </source>
</evidence>
<name>A0A7R9MMC9_9ACAR</name>
<dbReference type="InterPro" id="IPR039789">
    <property type="entry name" value="CYRI"/>
</dbReference>
<evidence type="ECO:0000256" key="1">
    <source>
        <dbReference type="ARBA" id="ARBA00004635"/>
    </source>
</evidence>
<keyword evidence="3" id="KW-0472">Membrane</keyword>
<proteinExistence type="inferred from homology"/>
<evidence type="ECO:0000259" key="5">
    <source>
        <dbReference type="Pfam" id="PF07159"/>
    </source>
</evidence>
<dbReference type="AlphaFoldDB" id="A0A7R9MMC9"/>
<comment type="subcellular location">
    <subcellularLocation>
        <location evidence="1">Membrane</location>
        <topology evidence="1">Lipid-anchor</topology>
    </subcellularLocation>
</comment>
<evidence type="ECO:0000256" key="4">
    <source>
        <dbReference type="ARBA" id="ARBA00023288"/>
    </source>
</evidence>
<dbReference type="PANTHER" id="PTHR12422">
    <property type="entry name" value="GH09096P"/>
    <property type="match status" value="1"/>
</dbReference>
<dbReference type="InterPro" id="IPR009828">
    <property type="entry name" value="CYRIA/CYRIB_Rac1-bd"/>
</dbReference>
<evidence type="ECO:0000313" key="7">
    <source>
        <dbReference type="Proteomes" id="UP000728032"/>
    </source>
</evidence>
<accession>A0A7R9MMC9</accession>
<evidence type="ECO:0000256" key="3">
    <source>
        <dbReference type="ARBA" id="ARBA00023136"/>
    </source>
</evidence>
<keyword evidence="4" id="KW-0449">Lipoprotein</keyword>
<dbReference type="Pfam" id="PF07159">
    <property type="entry name" value="CYRIA-B_Rac1-bd"/>
    <property type="match status" value="1"/>
</dbReference>
<reference evidence="6" key="1">
    <citation type="submission" date="2020-11" db="EMBL/GenBank/DDBJ databases">
        <authorList>
            <person name="Tran Van P."/>
        </authorList>
    </citation>
    <scope>NUCLEOTIDE SEQUENCE</scope>
</reference>
<gene>
    <name evidence="6" type="ORF">ONB1V03_LOCUS19519</name>
</gene>
<keyword evidence="7" id="KW-1185">Reference proteome</keyword>
<evidence type="ECO:0000313" key="6">
    <source>
        <dbReference type="EMBL" id="CAD7662959.1"/>
    </source>
</evidence>
<dbReference type="Proteomes" id="UP000728032">
    <property type="component" value="Unassembled WGS sequence"/>
</dbReference>
<sequence>MGNLLRLLSRDETPKYDVFVDFENAQPTDTEKEVYILVECVLIEANDILCELQTYKGAGPEIRE</sequence>
<feature type="non-terminal residue" evidence="6">
    <location>
        <position position="1"/>
    </location>
</feature>
<protein>
    <recommendedName>
        <fullName evidence="5">CYRIA/CYRIB Rac1 binding domain-containing protein</fullName>
    </recommendedName>
</protein>
<organism evidence="6">
    <name type="scientific">Oppiella nova</name>
    <dbReference type="NCBI Taxonomy" id="334625"/>
    <lineage>
        <taxon>Eukaryota</taxon>
        <taxon>Metazoa</taxon>
        <taxon>Ecdysozoa</taxon>
        <taxon>Arthropoda</taxon>
        <taxon>Chelicerata</taxon>
        <taxon>Arachnida</taxon>
        <taxon>Acari</taxon>
        <taxon>Acariformes</taxon>
        <taxon>Sarcoptiformes</taxon>
        <taxon>Oribatida</taxon>
        <taxon>Brachypylina</taxon>
        <taxon>Oppioidea</taxon>
        <taxon>Oppiidae</taxon>
        <taxon>Oppiella</taxon>
    </lineage>
</organism>
<dbReference type="GO" id="GO:0016020">
    <property type="term" value="C:membrane"/>
    <property type="evidence" value="ECO:0007669"/>
    <property type="project" value="UniProtKB-SubCell"/>
</dbReference>
<dbReference type="GO" id="GO:0030833">
    <property type="term" value="P:regulation of actin filament polymerization"/>
    <property type="evidence" value="ECO:0007669"/>
    <property type="project" value="InterPro"/>
</dbReference>
<dbReference type="EMBL" id="OC944931">
    <property type="protein sequence ID" value="CAD7662959.1"/>
    <property type="molecule type" value="Genomic_DNA"/>
</dbReference>
<dbReference type="OrthoDB" id="60973at2759"/>
<comment type="similarity">
    <text evidence="2">Belongs to the CYRI family.</text>
</comment>
<dbReference type="GO" id="GO:0031267">
    <property type="term" value="F:small GTPase binding"/>
    <property type="evidence" value="ECO:0007669"/>
    <property type="project" value="InterPro"/>
</dbReference>
<feature type="domain" description="CYRIA/CYRIB Rac1 binding" evidence="5">
    <location>
        <begin position="17"/>
        <end position="64"/>
    </location>
</feature>